<dbReference type="GO" id="GO:0003677">
    <property type="term" value="F:DNA binding"/>
    <property type="evidence" value="ECO:0007669"/>
    <property type="project" value="UniProtKB-KW"/>
</dbReference>
<dbReference type="GO" id="GO:0006950">
    <property type="term" value="P:response to stress"/>
    <property type="evidence" value="ECO:0007669"/>
    <property type="project" value="TreeGrafter"/>
</dbReference>
<dbReference type="PROSITE" id="PS01117">
    <property type="entry name" value="HTH_MARR_1"/>
    <property type="match status" value="1"/>
</dbReference>
<evidence type="ECO:0000313" key="6">
    <source>
        <dbReference type="Proteomes" id="UP000824056"/>
    </source>
</evidence>
<dbReference type="Gene3D" id="1.10.10.10">
    <property type="entry name" value="Winged helix-like DNA-binding domain superfamily/Winged helix DNA-binding domain"/>
    <property type="match status" value="1"/>
</dbReference>
<evidence type="ECO:0000256" key="1">
    <source>
        <dbReference type="ARBA" id="ARBA00023015"/>
    </source>
</evidence>
<proteinExistence type="predicted"/>
<dbReference type="SMART" id="SM00347">
    <property type="entry name" value="HTH_MARR"/>
    <property type="match status" value="1"/>
</dbReference>
<accession>A0A9D2JTA1</accession>
<name>A0A9D2JTA1_9FIRM</name>
<protein>
    <submittedName>
        <fullName evidence="5">MarR family transcriptional regulator</fullName>
    </submittedName>
</protein>
<dbReference type="InterPro" id="IPR039422">
    <property type="entry name" value="MarR/SlyA-like"/>
</dbReference>
<evidence type="ECO:0000256" key="2">
    <source>
        <dbReference type="ARBA" id="ARBA00023125"/>
    </source>
</evidence>
<evidence type="ECO:0000313" key="5">
    <source>
        <dbReference type="EMBL" id="HIZ65903.1"/>
    </source>
</evidence>
<reference evidence="5" key="2">
    <citation type="submission" date="2021-04" db="EMBL/GenBank/DDBJ databases">
        <authorList>
            <person name="Gilroy R."/>
        </authorList>
    </citation>
    <scope>NUCLEOTIDE SEQUENCE</scope>
    <source>
        <strain evidence="5">1068</strain>
    </source>
</reference>
<evidence type="ECO:0000256" key="3">
    <source>
        <dbReference type="ARBA" id="ARBA00023163"/>
    </source>
</evidence>
<feature type="domain" description="HTH marR-type" evidence="4">
    <location>
        <begin position="15"/>
        <end position="145"/>
    </location>
</feature>
<dbReference type="InterPro" id="IPR036388">
    <property type="entry name" value="WH-like_DNA-bd_sf"/>
</dbReference>
<reference evidence="5" key="1">
    <citation type="journal article" date="2021" name="PeerJ">
        <title>Extensive microbial diversity within the chicken gut microbiome revealed by metagenomics and culture.</title>
        <authorList>
            <person name="Gilroy R."/>
            <person name="Ravi A."/>
            <person name="Getino M."/>
            <person name="Pursley I."/>
            <person name="Horton D.L."/>
            <person name="Alikhan N.F."/>
            <person name="Baker D."/>
            <person name="Gharbi K."/>
            <person name="Hall N."/>
            <person name="Watson M."/>
            <person name="Adriaenssens E.M."/>
            <person name="Foster-Nyarko E."/>
            <person name="Jarju S."/>
            <person name="Secka A."/>
            <person name="Antonio M."/>
            <person name="Oren A."/>
            <person name="Chaudhuri R.R."/>
            <person name="La Ragione R."/>
            <person name="Hildebrand F."/>
            <person name="Pallen M.J."/>
        </authorList>
    </citation>
    <scope>NUCLEOTIDE SEQUENCE</scope>
    <source>
        <strain evidence="5">1068</strain>
    </source>
</reference>
<comment type="caution">
    <text evidence="5">The sequence shown here is derived from an EMBL/GenBank/DDBJ whole genome shotgun (WGS) entry which is preliminary data.</text>
</comment>
<dbReference type="PROSITE" id="PS50995">
    <property type="entry name" value="HTH_MARR_2"/>
    <property type="match status" value="1"/>
</dbReference>
<gene>
    <name evidence="5" type="ORF">H9809_08400</name>
</gene>
<evidence type="ECO:0000259" key="4">
    <source>
        <dbReference type="PROSITE" id="PS50995"/>
    </source>
</evidence>
<dbReference type="InterPro" id="IPR000835">
    <property type="entry name" value="HTH_MarR-typ"/>
</dbReference>
<dbReference type="PANTHER" id="PTHR33164:SF58">
    <property type="entry name" value="DNA-BINDING TRANSCRIPTIONAL REPRESSOR SCOC"/>
    <property type="match status" value="1"/>
</dbReference>
<keyword evidence="3" id="KW-0804">Transcription</keyword>
<sequence>MHNYDTRGTDISWMKKLLFAGIFIQENKLHAIYDRYNEMSCKQWLLMAVCGAFDRPPDLSTLAKAMGCSRQNVKKLALHLEQEGYIVLEKSPADGRALWVRKTEKGEAFSKKNQELGTKVHDAIFQEFAPEEIEEYYRLSVKMMHGLEHLENFFKENRGKV</sequence>
<dbReference type="Pfam" id="PF12802">
    <property type="entry name" value="MarR_2"/>
    <property type="match status" value="1"/>
</dbReference>
<dbReference type="AlphaFoldDB" id="A0A9D2JTA1"/>
<dbReference type="Proteomes" id="UP000824056">
    <property type="component" value="Unassembled WGS sequence"/>
</dbReference>
<dbReference type="InterPro" id="IPR023187">
    <property type="entry name" value="Tscrpt_reg_MarR-type_CS"/>
</dbReference>
<dbReference type="PANTHER" id="PTHR33164">
    <property type="entry name" value="TRANSCRIPTIONAL REGULATOR, MARR FAMILY"/>
    <property type="match status" value="1"/>
</dbReference>
<dbReference type="PRINTS" id="PR00598">
    <property type="entry name" value="HTHMARR"/>
</dbReference>
<dbReference type="GO" id="GO:0003700">
    <property type="term" value="F:DNA-binding transcription factor activity"/>
    <property type="evidence" value="ECO:0007669"/>
    <property type="project" value="InterPro"/>
</dbReference>
<organism evidence="5 6">
    <name type="scientific">Candidatus Blautia pullicola</name>
    <dbReference type="NCBI Taxonomy" id="2838498"/>
    <lineage>
        <taxon>Bacteria</taxon>
        <taxon>Bacillati</taxon>
        <taxon>Bacillota</taxon>
        <taxon>Clostridia</taxon>
        <taxon>Lachnospirales</taxon>
        <taxon>Lachnospiraceae</taxon>
        <taxon>Blautia</taxon>
    </lineage>
</organism>
<keyword evidence="1" id="KW-0805">Transcription regulation</keyword>
<dbReference type="SUPFAM" id="SSF46785">
    <property type="entry name" value="Winged helix' DNA-binding domain"/>
    <property type="match status" value="1"/>
</dbReference>
<dbReference type="InterPro" id="IPR036390">
    <property type="entry name" value="WH_DNA-bd_sf"/>
</dbReference>
<dbReference type="EMBL" id="DXBG01000193">
    <property type="protein sequence ID" value="HIZ65903.1"/>
    <property type="molecule type" value="Genomic_DNA"/>
</dbReference>
<keyword evidence="2" id="KW-0238">DNA-binding</keyword>